<dbReference type="Proteomes" id="UP000663868">
    <property type="component" value="Unassembled WGS sequence"/>
</dbReference>
<protein>
    <submittedName>
        <fullName evidence="2">Uncharacterized protein</fullName>
    </submittedName>
</protein>
<evidence type="ECO:0000313" key="3">
    <source>
        <dbReference type="Proteomes" id="UP000663868"/>
    </source>
</evidence>
<reference evidence="2" key="1">
    <citation type="submission" date="2021-02" db="EMBL/GenBank/DDBJ databases">
        <authorList>
            <person name="Nowell W R."/>
        </authorList>
    </citation>
    <scope>NUCLEOTIDE SEQUENCE</scope>
</reference>
<dbReference type="Proteomes" id="UP000663860">
    <property type="component" value="Unassembled WGS sequence"/>
</dbReference>
<name>A0A819V2B6_9BILA</name>
<dbReference type="EMBL" id="CAJNOE010000306">
    <property type="protein sequence ID" value="CAF1136059.1"/>
    <property type="molecule type" value="Genomic_DNA"/>
</dbReference>
<gene>
    <name evidence="1" type="ORF">IZO911_LOCUS24957</name>
    <name evidence="2" type="ORF">KXQ929_LOCUS34671</name>
</gene>
<organism evidence="2 3">
    <name type="scientific">Adineta steineri</name>
    <dbReference type="NCBI Taxonomy" id="433720"/>
    <lineage>
        <taxon>Eukaryota</taxon>
        <taxon>Metazoa</taxon>
        <taxon>Spiralia</taxon>
        <taxon>Gnathifera</taxon>
        <taxon>Rotifera</taxon>
        <taxon>Eurotatoria</taxon>
        <taxon>Bdelloidea</taxon>
        <taxon>Adinetida</taxon>
        <taxon>Adinetidae</taxon>
        <taxon>Adineta</taxon>
    </lineage>
</organism>
<comment type="caution">
    <text evidence="2">The sequence shown here is derived from an EMBL/GenBank/DDBJ whole genome shotgun (WGS) entry which is preliminary data.</text>
</comment>
<proteinExistence type="predicted"/>
<accession>A0A819V2B6</accession>
<dbReference type="AlphaFoldDB" id="A0A819V2B6"/>
<evidence type="ECO:0000313" key="2">
    <source>
        <dbReference type="EMBL" id="CAF4103568.1"/>
    </source>
</evidence>
<sequence length="117" mass="12754">MEICSNRSILLTFDDLLPGAAIPNGYNVSRYCTGTVSENLTTFNGGETPMTMTGANGALFTLNSDGVITNNTFILRVFTLSYIIFNGYSRLDTAVFSTSGEIINPTVFWRSWSICNG</sequence>
<dbReference type="EMBL" id="CAJOBB010004793">
    <property type="protein sequence ID" value="CAF4103568.1"/>
    <property type="molecule type" value="Genomic_DNA"/>
</dbReference>
<evidence type="ECO:0000313" key="1">
    <source>
        <dbReference type="EMBL" id="CAF1136059.1"/>
    </source>
</evidence>